<feature type="domain" description="ABC transmembrane type-1" evidence="8">
    <location>
        <begin position="102"/>
        <end position="333"/>
    </location>
</feature>
<evidence type="ECO:0000256" key="4">
    <source>
        <dbReference type="ARBA" id="ARBA00022692"/>
    </source>
</evidence>
<dbReference type="EMBL" id="AJXZ01000049">
    <property type="protein sequence ID" value="EIM72628.1"/>
    <property type="molecule type" value="Genomic_DNA"/>
</dbReference>
<name>I5BSS6_9HYPH</name>
<feature type="transmembrane region" description="Helical" evidence="7">
    <location>
        <begin position="142"/>
        <end position="164"/>
    </location>
</feature>
<reference evidence="9 10" key="1">
    <citation type="journal article" date="2012" name="J. Bacteriol.">
        <title>Genome Sequence of Nitratireductor aquibiodomus Strain RA22.</title>
        <authorList>
            <person name="Singh A."/>
            <person name="Jangir P.K."/>
            <person name="Kumari C."/>
            <person name="Sharma R."/>
        </authorList>
    </citation>
    <scope>NUCLEOTIDE SEQUENCE [LARGE SCALE GENOMIC DNA]</scope>
    <source>
        <strain evidence="9 10">RA22</strain>
    </source>
</reference>
<dbReference type="Proteomes" id="UP000004622">
    <property type="component" value="Unassembled WGS sequence"/>
</dbReference>
<dbReference type="Pfam" id="PF00528">
    <property type="entry name" value="BPD_transp_1"/>
    <property type="match status" value="1"/>
</dbReference>
<feature type="transmembrane region" description="Helical" evidence="7">
    <location>
        <begin position="310"/>
        <end position="336"/>
    </location>
</feature>
<feature type="transmembrane region" description="Helical" evidence="7">
    <location>
        <begin position="12"/>
        <end position="33"/>
    </location>
</feature>
<keyword evidence="6 7" id="KW-0472">Membrane</keyword>
<dbReference type="InterPro" id="IPR045621">
    <property type="entry name" value="BPD_transp_1_N"/>
</dbReference>
<dbReference type="RefSeq" id="WP_007009935.1">
    <property type="nucleotide sequence ID" value="NZ_AJXZ01000049.1"/>
</dbReference>
<proteinExistence type="inferred from homology"/>
<feature type="transmembrane region" description="Helical" evidence="7">
    <location>
        <begin position="108"/>
        <end position="130"/>
    </location>
</feature>
<dbReference type="InterPro" id="IPR000515">
    <property type="entry name" value="MetI-like"/>
</dbReference>
<evidence type="ECO:0000259" key="8">
    <source>
        <dbReference type="PROSITE" id="PS50928"/>
    </source>
</evidence>
<keyword evidence="5 7" id="KW-1133">Transmembrane helix</keyword>
<gene>
    <name evidence="9" type="ORF">A33O_18309</name>
</gene>
<dbReference type="PATRIC" id="fig|1189611.3.peg.3695"/>
<dbReference type="GO" id="GO:0071916">
    <property type="term" value="F:dipeptide transmembrane transporter activity"/>
    <property type="evidence" value="ECO:0007669"/>
    <property type="project" value="TreeGrafter"/>
</dbReference>
<dbReference type="Gene3D" id="1.10.3720.10">
    <property type="entry name" value="MetI-like"/>
    <property type="match status" value="1"/>
</dbReference>
<dbReference type="CDD" id="cd06261">
    <property type="entry name" value="TM_PBP2"/>
    <property type="match status" value="1"/>
</dbReference>
<dbReference type="SUPFAM" id="SSF161098">
    <property type="entry name" value="MetI-like"/>
    <property type="match status" value="1"/>
</dbReference>
<evidence type="ECO:0000256" key="6">
    <source>
        <dbReference type="ARBA" id="ARBA00023136"/>
    </source>
</evidence>
<dbReference type="AlphaFoldDB" id="I5BSS6"/>
<sequence>MNYAVFTILRRAASWLITIAITLIGLVALTFVIGRVVPIDPVLAIVGEKATPDVYEKVYLELGRDKPVVVQFFTYLEGLVRGDFGQSFVTNRPVLDDLLDFFPATLELSTIGLVVGALLGVPAGVAAAYWHDKWPDHLIRAIALVGYSVPVFWLGLVGLFVLYYKLDWVSGPGQLDVFHQGIVSPLTGSILIDSALAGEWEIFGNALSHIILPALLLAYYSLAYISRMTRSTMLDQLNREYVLTARLKGASEFQVVVGHALRNAAIPLVTIIALSYGSLLEGSVLVETIFSWPGIGNYLASSLFRGDMNAVLGGTFLVGVIFVLLNAISDLLYAALDPRAREVLA</sequence>
<evidence type="ECO:0000256" key="1">
    <source>
        <dbReference type="ARBA" id="ARBA00004651"/>
    </source>
</evidence>
<keyword evidence="4 7" id="KW-0812">Transmembrane</keyword>
<dbReference type="PANTHER" id="PTHR43163:SF8">
    <property type="entry name" value="D,D-DIPEPTIDE TRANSPORT SYSTEM PERMEASE PROTEIN DDPB-RELATED"/>
    <property type="match status" value="1"/>
</dbReference>
<dbReference type="InterPro" id="IPR035906">
    <property type="entry name" value="MetI-like_sf"/>
</dbReference>
<feature type="transmembrane region" description="Helical" evidence="7">
    <location>
        <begin position="206"/>
        <end position="225"/>
    </location>
</feature>
<comment type="subcellular location">
    <subcellularLocation>
        <location evidence="1 7">Cell membrane</location>
        <topology evidence="1 7">Multi-pass membrane protein</topology>
    </subcellularLocation>
</comment>
<dbReference type="OrthoDB" id="9805855at2"/>
<dbReference type="Pfam" id="PF19300">
    <property type="entry name" value="BPD_transp_1_N"/>
    <property type="match status" value="1"/>
</dbReference>
<comment type="similarity">
    <text evidence="7">Belongs to the binding-protein-dependent transport system permease family.</text>
</comment>
<dbReference type="GO" id="GO:0005886">
    <property type="term" value="C:plasma membrane"/>
    <property type="evidence" value="ECO:0007669"/>
    <property type="project" value="UniProtKB-SubCell"/>
</dbReference>
<keyword evidence="3" id="KW-1003">Cell membrane</keyword>
<keyword evidence="2 7" id="KW-0813">Transport</keyword>
<evidence type="ECO:0000256" key="3">
    <source>
        <dbReference type="ARBA" id="ARBA00022475"/>
    </source>
</evidence>
<accession>I5BSS6</accession>
<feature type="transmembrane region" description="Helical" evidence="7">
    <location>
        <begin position="268"/>
        <end position="290"/>
    </location>
</feature>
<comment type="caution">
    <text evidence="9">The sequence shown here is derived from an EMBL/GenBank/DDBJ whole genome shotgun (WGS) entry which is preliminary data.</text>
</comment>
<evidence type="ECO:0000313" key="9">
    <source>
        <dbReference type="EMBL" id="EIM72628.1"/>
    </source>
</evidence>
<evidence type="ECO:0000256" key="5">
    <source>
        <dbReference type="ARBA" id="ARBA00022989"/>
    </source>
</evidence>
<evidence type="ECO:0000313" key="10">
    <source>
        <dbReference type="Proteomes" id="UP000004622"/>
    </source>
</evidence>
<evidence type="ECO:0000256" key="7">
    <source>
        <dbReference type="RuleBase" id="RU363032"/>
    </source>
</evidence>
<dbReference type="PANTHER" id="PTHR43163">
    <property type="entry name" value="DIPEPTIDE TRANSPORT SYSTEM PERMEASE PROTEIN DPPB-RELATED"/>
    <property type="match status" value="1"/>
</dbReference>
<dbReference type="PROSITE" id="PS50928">
    <property type="entry name" value="ABC_TM1"/>
    <property type="match status" value="1"/>
</dbReference>
<protein>
    <submittedName>
        <fullName evidence="9">Peptide/opine/nickel uptake ABC transporter permease</fullName>
    </submittedName>
</protein>
<evidence type="ECO:0000256" key="2">
    <source>
        <dbReference type="ARBA" id="ARBA00022448"/>
    </source>
</evidence>
<organism evidence="9 10">
    <name type="scientific">Nitratireductor aquibiodomus RA22</name>
    <dbReference type="NCBI Taxonomy" id="1189611"/>
    <lineage>
        <taxon>Bacteria</taxon>
        <taxon>Pseudomonadati</taxon>
        <taxon>Pseudomonadota</taxon>
        <taxon>Alphaproteobacteria</taxon>
        <taxon>Hyphomicrobiales</taxon>
        <taxon>Phyllobacteriaceae</taxon>
        <taxon>Nitratireductor</taxon>
    </lineage>
</organism>